<dbReference type="Proteomes" id="UP000790709">
    <property type="component" value="Unassembled WGS sequence"/>
</dbReference>
<gene>
    <name evidence="1" type="ORF">BV22DRAFT_645305</name>
</gene>
<dbReference type="EMBL" id="MU266478">
    <property type="protein sequence ID" value="KAH7922631.1"/>
    <property type="molecule type" value="Genomic_DNA"/>
</dbReference>
<organism evidence="1 2">
    <name type="scientific">Leucogyrophana mollusca</name>
    <dbReference type="NCBI Taxonomy" id="85980"/>
    <lineage>
        <taxon>Eukaryota</taxon>
        <taxon>Fungi</taxon>
        <taxon>Dikarya</taxon>
        <taxon>Basidiomycota</taxon>
        <taxon>Agaricomycotina</taxon>
        <taxon>Agaricomycetes</taxon>
        <taxon>Agaricomycetidae</taxon>
        <taxon>Boletales</taxon>
        <taxon>Boletales incertae sedis</taxon>
        <taxon>Leucogyrophana</taxon>
    </lineage>
</organism>
<evidence type="ECO:0000313" key="2">
    <source>
        <dbReference type="Proteomes" id="UP000790709"/>
    </source>
</evidence>
<name>A0ACB8BA98_9AGAM</name>
<reference evidence="1" key="1">
    <citation type="journal article" date="2021" name="New Phytol.">
        <title>Evolutionary innovations through gain and loss of genes in the ectomycorrhizal Boletales.</title>
        <authorList>
            <person name="Wu G."/>
            <person name="Miyauchi S."/>
            <person name="Morin E."/>
            <person name="Kuo A."/>
            <person name="Drula E."/>
            <person name="Varga T."/>
            <person name="Kohler A."/>
            <person name="Feng B."/>
            <person name="Cao Y."/>
            <person name="Lipzen A."/>
            <person name="Daum C."/>
            <person name="Hundley H."/>
            <person name="Pangilinan J."/>
            <person name="Johnson J."/>
            <person name="Barry K."/>
            <person name="LaButti K."/>
            <person name="Ng V."/>
            <person name="Ahrendt S."/>
            <person name="Min B."/>
            <person name="Choi I.G."/>
            <person name="Park H."/>
            <person name="Plett J.M."/>
            <person name="Magnuson J."/>
            <person name="Spatafora J.W."/>
            <person name="Nagy L.G."/>
            <person name="Henrissat B."/>
            <person name="Grigoriev I.V."/>
            <person name="Yang Z.L."/>
            <person name="Xu J."/>
            <person name="Martin F.M."/>
        </authorList>
    </citation>
    <scope>NUCLEOTIDE SEQUENCE</scope>
    <source>
        <strain evidence="1">KUC20120723A-06</strain>
    </source>
</reference>
<protein>
    <submittedName>
        <fullName evidence="1">Uncharacterized protein</fullName>
    </submittedName>
</protein>
<comment type="caution">
    <text evidence="1">The sequence shown here is derived from an EMBL/GenBank/DDBJ whole genome shotgun (WGS) entry which is preliminary data.</text>
</comment>
<proteinExistence type="predicted"/>
<keyword evidence="2" id="KW-1185">Reference proteome</keyword>
<sequence>MAAEKNDVARTVAALEADLKRVKRDAEAFGRDLKALRAEKEKLHEKQKEDNAKAERAKKQAQTQIRLLNEQLDNEHAKMKKAKEDLKNHVCAADSRQLEVLKVQHNKECKGLIVQIRYLKAKYTRESILRDSLGYQKQYLLVLLSSFEASERRILACISSIGYPKPQKPVPPSRSSRSLKSVALGVIFVRRAKRASDAWREESACKQAVAEALQEVRRRRVTASGS</sequence>
<accession>A0ACB8BA98</accession>
<evidence type="ECO:0000313" key="1">
    <source>
        <dbReference type="EMBL" id="KAH7922631.1"/>
    </source>
</evidence>